<reference evidence="2" key="1">
    <citation type="journal article" date="2020" name="Stud. Mycol.">
        <title>101 Dothideomycetes genomes: a test case for predicting lifestyles and emergence of pathogens.</title>
        <authorList>
            <person name="Haridas S."/>
            <person name="Albert R."/>
            <person name="Binder M."/>
            <person name="Bloem J."/>
            <person name="Labutti K."/>
            <person name="Salamov A."/>
            <person name="Andreopoulos B."/>
            <person name="Baker S."/>
            <person name="Barry K."/>
            <person name="Bills G."/>
            <person name="Bluhm B."/>
            <person name="Cannon C."/>
            <person name="Castanera R."/>
            <person name="Culley D."/>
            <person name="Daum C."/>
            <person name="Ezra D."/>
            <person name="Gonzalez J."/>
            <person name="Henrissat B."/>
            <person name="Kuo A."/>
            <person name="Liang C."/>
            <person name="Lipzen A."/>
            <person name="Lutzoni F."/>
            <person name="Magnuson J."/>
            <person name="Mondo S."/>
            <person name="Nolan M."/>
            <person name="Ohm R."/>
            <person name="Pangilinan J."/>
            <person name="Park H.-J."/>
            <person name="Ramirez L."/>
            <person name="Alfaro M."/>
            <person name="Sun H."/>
            <person name="Tritt A."/>
            <person name="Yoshinaga Y."/>
            <person name="Zwiers L.-H."/>
            <person name="Turgeon B."/>
            <person name="Goodwin S."/>
            <person name="Spatafora J."/>
            <person name="Crous P."/>
            <person name="Grigoriev I."/>
        </authorList>
    </citation>
    <scope>NUCLEOTIDE SEQUENCE</scope>
    <source>
        <strain evidence="2">CBS 123094</strain>
    </source>
</reference>
<sequence>MLLCLYFSAMLILVSAGIAVGLECKLINTAGIRSICCPMGAVGVHARRSVSKVSLESRMENGLRPSLLSASLGSEKFLKQPRSPNGNYIVLVSWALRQVTHFLILG</sequence>
<organism evidence="2 3">
    <name type="scientific">Amniculicola lignicola CBS 123094</name>
    <dbReference type="NCBI Taxonomy" id="1392246"/>
    <lineage>
        <taxon>Eukaryota</taxon>
        <taxon>Fungi</taxon>
        <taxon>Dikarya</taxon>
        <taxon>Ascomycota</taxon>
        <taxon>Pezizomycotina</taxon>
        <taxon>Dothideomycetes</taxon>
        <taxon>Pleosporomycetidae</taxon>
        <taxon>Pleosporales</taxon>
        <taxon>Amniculicolaceae</taxon>
        <taxon>Amniculicola</taxon>
    </lineage>
</organism>
<evidence type="ECO:0008006" key="4">
    <source>
        <dbReference type="Google" id="ProtNLM"/>
    </source>
</evidence>
<accession>A0A6A5W6D2</accession>
<feature type="chain" id="PRO_5025373948" description="Secreted protein" evidence="1">
    <location>
        <begin position="17"/>
        <end position="106"/>
    </location>
</feature>
<evidence type="ECO:0000313" key="2">
    <source>
        <dbReference type="EMBL" id="KAF1996638.1"/>
    </source>
</evidence>
<feature type="signal peptide" evidence="1">
    <location>
        <begin position="1"/>
        <end position="16"/>
    </location>
</feature>
<dbReference type="EMBL" id="ML977623">
    <property type="protein sequence ID" value="KAF1996638.1"/>
    <property type="molecule type" value="Genomic_DNA"/>
</dbReference>
<keyword evidence="3" id="KW-1185">Reference proteome</keyword>
<gene>
    <name evidence="2" type="ORF">P154DRAFT_309684</name>
</gene>
<evidence type="ECO:0000313" key="3">
    <source>
        <dbReference type="Proteomes" id="UP000799779"/>
    </source>
</evidence>
<name>A0A6A5W6D2_9PLEO</name>
<evidence type="ECO:0000256" key="1">
    <source>
        <dbReference type="SAM" id="SignalP"/>
    </source>
</evidence>
<proteinExistence type="predicted"/>
<protein>
    <recommendedName>
        <fullName evidence="4">Secreted protein</fullName>
    </recommendedName>
</protein>
<keyword evidence="1" id="KW-0732">Signal</keyword>
<dbReference type="Proteomes" id="UP000799779">
    <property type="component" value="Unassembled WGS sequence"/>
</dbReference>
<dbReference type="AlphaFoldDB" id="A0A6A5W6D2"/>